<dbReference type="EMBL" id="KB206380">
    <property type="protein sequence ID" value="ELP92331.1"/>
    <property type="molecule type" value="Genomic_DNA"/>
</dbReference>
<dbReference type="PANTHER" id="PTHR12864">
    <property type="entry name" value="RAN BINDING PROTEIN 9-RELATED"/>
    <property type="match status" value="1"/>
</dbReference>
<dbReference type="OrthoDB" id="28296at2759"/>
<dbReference type="KEGG" id="eiv:EIN_122820"/>
<dbReference type="Gene3D" id="2.60.120.920">
    <property type="match status" value="1"/>
</dbReference>
<dbReference type="Proteomes" id="UP000014680">
    <property type="component" value="Unassembled WGS sequence"/>
</dbReference>
<gene>
    <name evidence="2" type="ORF">EIN_122820</name>
</gene>
<evidence type="ECO:0000313" key="3">
    <source>
        <dbReference type="Proteomes" id="UP000014680"/>
    </source>
</evidence>
<dbReference type="AlphaFoldDB" id="A0A0A1UEK3"/>
<protein>
    <recommendedName>
        <fullName evidence="1">SPRY domain-containing protein</fullName>
    </recommendedName>
</protein>
<dbReference type="SMART" id="SM00449">
    <property type="entry name" value="SPRY"/>
    <property type="match status" value="1"/>
</dbReference>
<dbReference type="InterPro" id="IPR050618">
    <property type="entry name" value="Ubq-SigPath_Reg"/>
</dbReference>
<dbReference type="RefSeq" id="XP_004259102.1">
    <property type="nucleotide sequence ID" value="XM_004259054.1"/>
</dbReference>
<dbReference type="InterPro" id="IPR043136">
    <property type="entry name" value="B30.2/SPRY_sf"/>
</dbReference>
<keyword evidence="3" id="KW-1185">Reference proteome</keyword>
<dbReference type="OMA" id="WNETNEN"/>
<dbReference type="SUPFAM" id="SSF49899">
    <property type="entry name" value="Concanavalin A-like lectins/glucanases"/>
    <property type="match status" value="1"/>
</dbReference>
<organism evidence="2 3">
    <name type="scientific">Entamoeba invadens IP1</name>
    <dbReference type="NCBI Taxonomy" id="370355"/>
    <lineage>
        <taxon>Eukaryota</taxon>
        <taxon>Amoebozoa</taxon>
        <taxon>Evosea</taxon>
        <taxon>Archamoebae</taxon>
        <taxon>Mastigamoebida</taxon>
        <taxon>Entamoebidae</taxon>
        <taxon>Entamoeba</taxon>
    </lineage>
</organism>
<proteinExistence type="predicted"/>
<evidence type="ECO:0000313" key="2">
    <source>
        <dbReference type="EMBL" id="ELP92331.1"/>
    </source>
</evidence>
<dbReference type="InterPro" id="IPR003877">
    <property type="entry name" value="SPRY_dom"/>
</dbReference>
<dbReference type="Pfam" id="PF00622">
    <property type="entry name" value="SPRY"/>
    <property type="match status" value="1"/>
</dbReference>
<name>A0A0A1UEK3_ENTIV</name>
<accession>A0A0A1UEK3</accession>
<sequence>MSVHMELPFLLRVVLEFTMKEELINFMCINHKCEDVIRSLKITPKFINIPSYRWFFTHFTPDTLDCHCVDASFQSYLEQVKCIRSPTLVFFAKDKLLTDEFASKFFPKITRIVLYSSENRASPNIEYIKEVNAMVLKHSHDFQKLVHLSGDIKTITEFLESYTENGKEKYIKLPSIIVLNSLRGYSIQTNYEVLSYIKRIEVCVPDNGVSQIFLISFRQAENENDFVDFRRVQYYYRNVHSRMCTKWSDHLYCEKGVVNVEGQVNGNAINRTIENVYPYTVEMRYVNTIDPKFELWSVPMCIQDFVLINSRVDVPAVFPITMPGIKTLKLFEVDNFIFSTNFENVETVVLKKCIRVTFDEKTQFEKLRVMWIESCTLISLKGYTKTELERVTIKATRSVDIEKRNDNLKNIDLINIIDIKIMSANASCDVYIENGKAIQISQRVFDHEITVFESIPDTNYNRNERGYKMRRFIPMSLESTVDHNVISRFDDYDPIYKGIDMVTSRFFSSRLDTSALEIKVLRNNNSSLLDWEYIETVTAPDGLQSPNFLIQKVKGVRYYEVNVTGVSIMSIGVINRVRYDEFMGCHVGWYNNSIGYHSDDGKVHSTLLTRDERDDEFYAYGNDIGFVNVVGCGYIQKTKEVFFTINGNLLGKYKIDFDELSAAIAFDVTKPITVNYGNLPFAFDVKKMEVIDEVKDENEDYINYNINYNYSESDSLSMSDDD</sequence>
<dbReference type="InterPro" id="IPR044736">
    <property type="entry name" value="Gid1/RanBPM/SPLA_SPRY"/>
</dbReference>
<dbReference type="GeneID" id="14891321"/>
<dbReference type="VEuPathDB" id="AmoebaDB:EIN_122820"/>
<evidence type="ECO:0000259" key="1">
    <source>
        <dbReference type="SMART" id="SM00449"/>
    </source>
</evidence>
<feature type="domain" description="SPRY" evidence="1">
    <location>
        <begin position="554"/>
        <end position="680"/>
    </location>
</feature>
<dbReference type="InterPro" id="IPR013320">
    <property type="entry name" value="ConA-like_dom_sf"/>
</dbReference>
<dbReference type="CDD" id="cd12885">
    <property type="entry name" value="SPRY_RanBP_like"/>
    <property type="match status" value="1"/>
</dbReference>
<reference evidence="2 3" key="1">
    <citation type="submission" date="2012-10" db="EMBL/GenBank/DDBJ databases">
        <authorList>
            <person name="Zafar N."/>
            <person name="Inman J."/>
            <person name="Hall N."/>
            <person name="Lorenzi H."/>
            <person name="Caler E."/>
        </authorList>
    </citation>
    <scope>NUCLEOTIDE SEQUENCE [LARGE SCALE GENOMIC DNA]</scope>
    <source>
        <strain evidence="2 3">IP1</strain>
    </source>
</reference>